<keyword evidence="9" id="KW-0411">Iron-sulfur</keyword>
<reference evidence="12 13" key="1">
    <citation type="submission" date="2015-01" db="EMBL/GenBank/DDBJ databases">
        <title>Ahrensia donghaiensis sp. nov., a novel dimethylsulphoniopropionate-cleavage bacterium isolated from seawater and emended descriptions of the genus Ahrensia and Ahrensia kielensis.</title>
        <authorList>
            <person name="Liu J."/>
        </authorList>
    </citation>
    <scope>NUCLEOTIDE SEQUENCE [LARGE SCALE GENOMIC DNA]</scope>
    <source>
        <strain evidence="12 13">LZD062</strain>
    </source>
</reference>
<dbReference type="PANTHER" id="PTHR11601:SF34">
    <property type="entry name" value="CYSTEINE DESULFURASE"/>
    <property type="match status" value="1"/>
</dbReference>
<dbReference type="AlphaFoldDB" id="A0A0N1J6G6"/>
<evidence type="ECO:0000256" key="9">
    <source>
        <dbReference type="ARBA" id="ARBA00023014"/>
    </source>
</evidence>
<dbReference type="InterPro" id="IPR015422">
    <property type="entry name" value="PyrdxlP-dep_Trfase_small"/>
</dbReference>
<keyword evidence="7" id="KW-0663">Pyridoxal phosphate</keyword>
<evidence type="ECO:0000256" key="4">
    <source>
        <dbReference type="ARBA" id="ARBA00013558"/>
    </source>
</evidence>
<name>A0A0N1J6G6_9HYPH</name>
<accession>A0A0N1J6G6</accession>
<dbReference type="PATRIC" id="fig|1514904.3.peg.355"/>
<protein>
    <recommendedName>
        <fullName evidence="4">Cysteine desulfurase</fullName>
    </recommendedName>
</protein>
<dbReference type="SUPFAM" id="SSF53383">
    <property type="entry name" value="PLP-dependent transferases"/>
    <property type="match status" value="1"/>
</dbReference>
<dbReference type="RefSeq" id="WP_053998890.1">
    <property type="nucleotide sequence ID" value="NZ_JXMU01000010.1"/>
</dbReference>
<comment type="caution">
    <text evidence="12">The sequence shown here is derived from an EMBL/GenBank/DDBJ whole genome shotgun (WGS) entry which is preliminary data.</text>
</comment>
<sequence>MAKTSTYLDYNAAAPLLDEARAAIIDALDINANPSSVHASGRAAKAIVAKARRQVAALVGAKPDHVIFTSGATEAAQMLLTPHYSMGRSPLKISHLYVCAADHPCTLAGGQFDKERISLIPVLASGVMDIDALKEMLNAHDKSGGLPLVVCHAANNETGVIQPFAEIGKIIKAAGGMFVLDAVQAVGRIKFDITDTCADYLILSSHKIGGPKGAGAVVAASDLVMPLPLIRGGGQERGHRGGTEAVMNIAGFGAAAEAAQFSSDRFNTLADMQNHLETGLRKILPDIVIHGQDENKVADRLPNTSFFTVPNAKAETLQINFDLAGFAVSAGSACSSGKVGRSHVLTAMGVEGEEGAIRVSFGLQTTKNEIDAFLEAFAQIMARMKR</sequence>
<keyword evidence="13" id="KW-1185">Reference proteome</keyword>
<feature type="domain" description="Aminotransferase class V" evidence="11">
    <location>
        <begin position="6"/>
        <end position="373"/>
    </location>
</feature>
<dbReference type="GO" id="GO:0031071">
    <property type="term" value="F:cysteine desulfurase activity"/>
    <property type="evidence" value="ECO:0007669"/>
    <property type="project" value="UniProtKB-EC"/>
</dbReference>
<comment type="similarity">
    <text evidence="3">Belongs to the class-V pyridoxal-phosphate-dependent aminotransferase family. NifS/IscS subfamily.</text>
</comment>
<evidence type="ECO:0000256" key="2">
    <source>
        <dbReference type="ARBA" id="ARBA00003120"/>
    </source>
</evidence>
<keyword evidence="5" id="KW-0808">Transferase</keyword>
<dbReference type="EMBL" id="JXMU01000010">
    <property type="protein sequence ID" value="KPB01578.1"/>
    <property type="molecule type" value="Genomic_DNA"/>
</dbReference>
<comment type="catalytic activity">
    <reaction evidence="10">
        <text>(sulfur carrier)-H + L-cysteine = (sulfur carrier)-SH + L-alanine</text>
        <dbReference type="Rhea" id="RHEA:43892"/>
        <dbReference type="Rhea" id="RHEA-COMP:14737"/>
        <dbReference type="Rhea" id="RHEA-COMP:14739"/>
        <dbReference type="ChEBI" id="CHEBI:29917"/>
        <dbReference type="ChEBI" id="CHEBI:35235"/>
        <dbReference type="ChEBI" id="CHEBI:57972"/>
        <dbReference type="ChEBI" id="CHEBI:64428"/>
        <dbReference type="EC" id="2.8.1.7"/>
    </reaction>
</comment>
<evidence type="ECO:0000313" key="12">
    <source>
        <dbReference type="EMBL" id="KPB01578.1"/>
    </source>
</evidence>
<organism evidence="12 13">
    <name type="scientific">Ahrensia marina</name>
    <dbReference type="NCBI Taxonomy" id="1514904"/>
    <lineage>
        <taxon>Bacteria</taxon>
        <taxon>Pseudomonadati</taxon>
        <taxon>Pseudomonadota</taxon>
        <taxon>Alphaproteobacteria</taxon>
        <taxon>Hyphomicrobiales</taxon>
        <taxon>Ahrensiaceae</taxon>
        <taxon>Ahrensia</taxon>
    </lineage>
</organism>
<dbReference type="InterPro" id="IPR015424">
    <property type="entry name" value="PyrdxlP-dep_Trfase"/>
</dbReference>
<keyword evidence="6" id="KW-0479">Metal-binding</keyword>
<dbReference type="PIRSF" id="PIRSF005572">
    <property type="entry name" value="NifS"/>
    <property type="match status" value="1"/>
</dbReference>
<evidence type="ECO:0000259" key="11">
    <source>
        <dbReference type="Pfam" id="PF00266"/>
    </source>
</evidence>
<dbReference type="PANTHER" id="PTHR11601">
    <property type="entry name" value="CYSTEINE DESULFURYLASE FAMILY MEMBER"/>
    <property type="match status" value="1"/>
</dbReference>
<evidence type="ECO:0000256" key="8">
    <source>
        <dbReference type="ARBA" id="ARBA00023004"/>
    </source>
</evidence>
<dbReference type="GO" id="GO:0046872">
    <property type="term" value="F:metal ion binding"/>
    <property type="evidence" value="ECO:0007669"/>
    <property type="project" value="UniProtKB-KW"/>
</dbReference>
<dbReference type="GO" id="GO:0051536">
    <property type="term" value="F:iron-sulfur cluster binding"/>
    <property type="evidence" value="ECO:0007669"/>
    <property type="project" value="UniProtKB-KW"/>
</dbReference>
<dbReference type="Gene3D" id="1.10.260.50">
    <property type="match status" value="1"/>
</dbReference>
<dbReference type="InterPro" id="IPR015421">
    <property type="entry name" value="PyrdxlP-dep_Trfase_major"/>
</dbReference>
<evidence type="ECO:0000313" key="13">
    <source>
        <dbReference type="Proteomes" id="UP000038011"/>
    </source>
</evidence>
<dbReference type="Gene3D" id="3.90.1150.10">
    <property type="entry name" value="Aspartate Aminotransferase, domain 1"/>
    <property type="match status" value="1"/>
</dbReference>
<comment type="function">
    <text evidence="2">Catalyzes the removal of elemental sulfur atoms from cysteine to produce alanine. Seems to participate in the biosynthesis of the nitrogenase metalloclusters by providing the inorganic sulfur required for the Fe-S core formation.</text>
</comment>
<evidence type="ECO:0000256" key="10">
    <source>
        <dbReference type="ARBA" id="ARBA00050776"/>
    </source>
</evidence>
<dbReference type="Gene3D" id="3.40.640.10">
    <property type="entry name" value="Type I PLP-dependent aspartate aminotransferase-like (Major domain)"/>
    <property type="match status" value="1"/>
</dbReference>
<dbReference type="InterPro" id="IPR000192">
    <property type="entry name" value="Aminotrans_V_dom"/>
</dbReference>
<dbReference type="Pfam" id="PF00266">
    <property type="entry name" value="Aminotran_5"/>
    <property type="match status" value="1"/>
</dbReference>
<dbReference type="Proteomes" id="UP000038011">
    <property type="component" value="Unassembled WGS sequence"/>
</dbReference>
<dbReference type="InterPro" id="IPR016454">
    <property type="entry name" value="Cysteine_dSase"/>
</dbReference>
<dbReference type="STRING" id="1514904.SU32_07680"/>
<keyword evidence="8" id="KW-0408">Iron</keyword>
<evidence type="ECO:0000256" key="5">
    <source>
        <dbReference type="ARBA" id="ARBA00022679"/>
    </source>
</evidence>
<comment type="cofactor">
    <cofactor evidence="1">
        <name>pyridoxal 5'-phosphate</name>
        <dbReference type="ChEBI" id="CHEBI:597326"/>
    </cofactor>
</comment>
<gene>
    <name evidence="12" type="ORF">SU32_07680</name>
</gene>
<evidence type="ECO:0000256" key="6">
    <source>
        <dbReference type="ARBA" id="ARBA00022723"/>
    </source>
</evidence>
<proteinExistence type="inferred from homology"/>
<evidence type="ECO:0000256" key="1">
    <source>
        <dbReference type="ARBA" id="ARBA00001933"/>
    </source>
</evidence>
<evidence type="ECO:0000256" key="7">
    <source>
        <dbReference type="ARBA" id="ARBA00022898"/>
    </source>
</evidence>
<evidence type="ECO:0000256" key="3">
    <source>
        <dbReference type="ARBA" id="ARBA00006490"/>
    </source>
</evidence>